<gene>
    <name evidence="8" type="ORF">METZ01_LOCUS57606</name>
</gene>
<keyword evidence="6" id="KW-0443">Lipid metabolism</keyword>
<dbReference type="Pfam" id="PF02684">
    <property type="entry name" value="LpxB"/>
    <property type="match status" value="1"/>
</dbReference>
<keyword evidence="4" id="KW-0328">Glycosyltransferase</keyword>
<dbReference type="InterPro" id="IPR003835">
    <property type="entry name" value="Glyco_trans_19"/>
</dbReference>
<keyword evidence="2" id="KW-0444">Lipid biosynthesis</keyword>
<dbReference type="NCBIfam" id="TIGR00215">
    <property type="entry name" value="lpxB"/>
    <property type="match status" value="1"/>
</dbReference>
<reference evidence="8" key="1">
    <citation type="submission" date="2018-05" db="EMBL/GenBank/DDBJ databases">
        <authorList>
            <person name="Lanie J.A."/>
            <person name="Ng W.-L."/>
            <person name="Kazmierczak K.M."/>
            <person name="Andrzejewski T.M."/>
            <person name="Davidsen T.M."/>
            <person name="Wayne K.J."/>
            <person name="Tettelin H."/>
            <person name="Glass J.I."/>
            <person name="Rusch D."/>
            <person name="Podicherti R."/>
            <person name="Tsui H.-C.T."/>
            <person name="Winkler M.E."/>
        </authorList>
    </citation>
    <scope>NUCLEOTIDE SEQUENCE</scope>
</reference>
<evidence type="ECO:0000256" key="2">
    <source>
        <dbReference type="ARBA" id="ARBA00022516"/>
    </source>
</evidence>
<evidence type="ECO:0000256" key="1">
    <source>
        <dbReference type="ARBA" id="ARBA00012687"/>
    </source>
</evidence>
<protein>
    <recommendedName>
        <fullName evidence="1">lipid-A-disaccharide synthase</fullName>
        <ecNumber evidence="1">2.4.1.182</ecNumber>
    </recommendedName>
</protein>
<organism evidence="8">
    <name type="scientific">marine metagenome</name>
    <dbReference type="NCBI Taxonomy" id="408172"/>
    <lineage>
        <taxon>unclassified sequences</taxon>
        <taxon>metagenomes</taxon>
        <taxon>ecological metagenomes</taxon>
    </lineage>
</organism>
<keyword evidence="5" id="KW-0808">Transferase</keyword>
<proteinExistence type="inferred from homology"/>
<dbReference type="GO" id="GO:0016020">
    <property type="term" value="C:membrane"/>
    <property type="evidence" value="ECO:0007669"/>
    <property type="project" value="GOC"/>
</dbReference>
<dbReference type="PANTHER" id="PTHR30372:SF4">
    <property type="entry name" value="LIPID-A-DISACCHARIDE SYNTHASE, MITOCHONDRIAL-RELATED"/>
    <property type="match status" value="1"/>
</dbReference>
<dbReference type="GO" id="GO:0008915">
    <property type="term" value="F:lipid-A-disaccharide synthase activity"/>
    <property type="evidence" value="ECO:0007669"/>
    <property type="project" value="UniProtKB-EC"/>
</dbReference>
<evidence type="ECO:0000256" key="4">
    <source>
        <dbReference type="ARBA" id="ARBA00022676"/>
    </source>
</evidence>
<evidence type="ECO:0000313" key="8">
    <source>
        <dbReference type="EMBL" id="SVA04752.1"/>
    </source>
</evidence>
<dbReference type="Gene3D" id="3.40.50.2000">
    <property type="entry name" value="Glycogen Phosphorylase B"/>
    <property type="match status" value="2"/>
</dbReference>
<dbReference type="EMBL" id="UINC01003260">
    <property type="protein sequence ID" value="SVA04752.1"/>
    <property type="molecule type" value="Genomic_DNA"/>
</dbReference>
<evidence type="ECO:0000256" key="7">
    <source>
        <dbReference type="ARBA" id="ARBA00048975"/>
    </source>
</evidence>
<dbReference type="GO" id="GO:0009245">
    <property type="term" value="P:lipid A biosynthetic process"/>
    <property type="evidence" value="ECO:0007669"/>
    <property type="project" value="UniProtKB-KW"/>
</dbReference>
<dbReference type="SUPFAM" id="SSF53756">
    <property type="entry name" value="UDP-Glycosyltransferase/glycogen phosphorylase"/>
    <property type="match status" value="1"/>
</dbReference>
<dbReference type="GO" id="GO:0005543">
    <property type="term" value="F:phospholipid binding"/>
    <property type="evidence" value="ECO:0007669"/>
    <property type="project" value="TreeGrafter"/>
</dbReference>
<dbReference type="HAMAP" id="MF_00392">
    <property type="entry name" value="LpxB"/>
    <property type="match status" value="1"/>
</dbReference>
<keyword evidence="3" id="KW-0441">Lipid A biosynthesis</keyword>
<accession>A0A381SL21</accession>
<evidence type="ECO:0000256" key="5">
    <source>
        <dbReference type="ARBA" id="ARBA00022679"/>
    </source>
</evidence>
<name>A0A381SL21_9ZZZZ</name>
<dbReference type="EC" id="2.4.1.182" evidence="1"/>
<evidence type="ECO:0000256" key="3">
    <source>
        <dbReference type="ARBA" id="ARBA00022556"/>
    </source>
</evidence>
<dbReference type="PANTHER" id="PTHR30372">
    <property type="entry name" value="LIPID-A-DISACCHARIDE SYNTHASE"/>
    <property type="match status" value="1"/>
</dbReference>
<sequence length="380" mass="41483">MTKMLISCGEVSGDIYAGALTSELVKLDSRVQVFGLGGDQMAAAGARLIGHYRGLSVTGLSEALAVLPRSLVMYRRLVDTMKKNRPDVLVTVDFPDFNFRLAAAARRLGIPVVYYVSPQVWAWRRGRLRTLKQLVDRMLVIFPFEEEVYRNAGIPVEFVGHPLVDLAESRTARTTLLLELGLAPRAPTVTLLPGSRPNEVRRLLPILFEAARITATRVPEVQFILARAPNLEDSLFSSLMGRREPWCPAVIEARTDDALSAADVVATASGTATVQAAIHGRPMVIVYRVSPLTYAIGRRFVQVDNYGMVNLIAGGPIVPELIQERCTASAVAEEIVGYLTDHDRMNQTKASLQIVRERLGGSGASHRAAQAVLKVASGSR</sequence>
<evidence type="ECO:0000256" key="6">
    <source>
        <dbReference type="ARBA" id="ARBA00023098"/>
    </source>
</evidence>
<dbReference type="AlphaFoldDB" id="A0A381SL21"/>
<comment type="catalytic activity">
    <reaction evidence="7">
        <text>a lipid X + a UDP-2-N,3-O-bis[(3R)-3-hydroxyacyl]-alpha-D-glucosamine = a lipid A disaccharide + UDP + H(+)</text>
        <dbReference type="Rhea" id="RHEA:67828"/>
        <dbReference type="ChEBI" id="CHEBI:15378"/>
        <dbReference type="ChEBI" id="CHEBI:58223"/>
        <dbReference type="ChEBI" id="CHEBI:137748"/>
        <dbReference type="ChEBI" id="CHEBI:176338"/>
        <dbReference type="ChEBI" id="CHEBI:176343"/>
        <dbReference type="EC" id="2.4.1.182"/>
    </reaction>
</comment>